<organism evidence="13">
    <name type="scientific">Desulfurivibrio alkaliphilus</name>
    <dbReference type="NCBI Taxonomy" id="427923"/>
    <lineage>
        <taxon>Bacteria</taxon>
        <taxon>Pseudomonadati</taxon>
        <taxon>Thermodesulfobacteriota</taxon>
        <taxon>Desulfobulbia</taxon>
        <taxon>Desulfobulbales</taxon>
        <taxon>Desulfobulbaceae</taxon>
        <taxon>Desulfurivibrio</taxon>
    </lineage>
</organism>
<dbReference type="EMBL" id="DSDS01000189">
    <property type="protein sequence ID" value="HET98692.1"/>
    <property type="molecule type" value="Genomic_DNA"/>
</dbReference>
<comment type="subcellular location">
    <subcellularLocation>
        <location evidence="9">Cytoplasm</location>
    </subcellularLocation>
    <text evidence="9">About half TF is bound to the ribosome near the polypeptide exit tunnel while the other half is free in the cytoplasm.</text>
</comment>
<sequence length="473" mass="53663">MGVRLPPLAPVCCHGFLPKILPTQYRQEGNMEVRVEEVGSLTRRLEVVLPSEMVTRELEAAYDKLKGEINLKGFRKGKVPRKVLEKNYGPKVEYDVADRLIQETYFDALEEVKLDAVVHPEVREHRFQDDGTFFYQAEVDVRPVFELVEYKGVEVEMPELVVTDQDIEAELEKLRREMAPLRSVTDREIANGDIAVIDFEAYDQGVLMKHVGGKDYSVDVGSGQVGPEFEEKLVGLKAGQEATVSIDFPAGFSNPILAGKKIEFRIVVKEVKERVMAELDDEFAKDVGEGFASLADLRSHLREQRLKAMEERQRGDLVDRVMAEILKRHEFEVPPRLVAHEISAMIKELEDNLENRGLSLEAAGITRESMIEKYQDGAAKRIRGDFILKKIAELEEIKVSDEDISKGFQRIADQYNMPVAEVQKYFHSRNELLPFMHELLTEKILDFLVGSAMVRTVAPVAAAATKTDEEEDK</sequence>
<dbReference type="SUPFAM" id="SSF54534">
    <property type="entry name" value="FKBP-like"/>
    <property type="match status" value="1"/>
</dbReference>
<keyword evidence="5 9" id="KW-0697">Rotamase</keyword>
<dbReference type="SUPFAM" id="SSF109998">
    <property type="entry name" value="Triger factor/SurA peptide-binding domain-like"/>
    <property type="match status" value="1"/>
</dbReference>
<dbReference type="NCBIfam" id="TIGR00115">
    <property type="entry name" value="tig"/>
    <property type="match status" value="1"/>
</dbReference>
<evidence type="ECO:0000256" key="3">
    <source>
        <dbReference type="ARBA" id="ARBA00013194"/>
    </source>
</evidence>
<dbReference type="GO" id="GO:0051301">
    <property type="term" value="P:cell division"/>
    <property type="evidence" value="ECO:0007669"/>
    <property type="project" value="UniProtKB-KW"/>
</dbReference>
<dbReference type="GO" id="GO:0005737">
    <property type="term" value="C:cytoplasm"/>
    <property type="evidence" value="ECO:0007669"/>
    <property type="project" value="UniProtKB-SubCell"/>
</dbReference>
<evidence type="ECO:0000256" key="5">
    <source>
        <dbReference type="ARBA" id="ARBA00023110"/>
    </source>
</evidence>
<evidence type="ECO:0000256" key="1">
    <source>
        <dbReference type="ARBA" id="ARBA00000971"/>
    </source>
</evidence>
<dbReference type="GO" id="GO:0051083">
    <property type="term" value="P:'de novo' cotranslational protein folding"/>
    <property type="evidence" value="ECO:0007669"/>
    <property type="project" value="TreeGrafter"/>
</dbReference>
<dbReference type="SUPFAM" id="SSF102735">
    <property type="entry name" value="Trigger factor ribosome-binding domain"/>
    <property type="match status" value="1"/>
</dbReference>
<keyword evidence="7 9" id="KW-0413">Isomerase</keyword>
<dbReference type="Gene3D" id="3.10.50.40">
    <property type="match status" value="1"/>
</dbReference>
<dbReference type="InterPro" id="IPR008881">
    <property type="entry name" value="Trigger_fac_ribosome-bd_bac"/>
</dbReference>
<accession>A0A7C2XNH6</accession>
<dbReference type="Pfam" id="PF00254">
    <property type="entry name" value="FKBP_C"/>
    <property type="match status" value="1"/>
</dbReference>
<dbReference type="PIRSF" id="PIRSF003095">
    <property type="entry name" value="Trigger_factor"/>
    <property type="match status" value="1"/>
</dbReference>
<dbReference type="EC" id="5.2.1.8" evidence="3 9"/>
<evidence type="ECO:0000259" key="10">
    <source>
        <dbReference type="Pfam" id="PF00254"/>
    </source>
</evidence>
<keyword evidence="9" id="KW-0132">Cell division</keyword>
<comment type="caution">
    <text evidence="13">The sequence shown here is derived from an EMBL/GenBank/DDBJ whole genome shotgun (WGS) entry which is preliminary data.</text>
</comment>
<dbReference type="InterPro" id="IPR046357">
    <property type="entry name" value="PPIase_dom_sf"/>
</dbReference>
<evidence type="ECO:0000256" key="7">
    <source>
        <dbReference type="ARBA" id="ARBA00023235"/>
    </source>
</evidence>
<dbReference type="AlphaFoldDB" id="A0A7C2XNH6"/>
<dbReference type="InterPro" id="IPR005215">
    <property type="entry name" value="Trig_fac"/>
</dbReference>
<dbReference type="Gene3D" id="1.10.3120.10">
    <property type="entry name" value="Trigger factor, C-terminal domain"/>
    <property type="match status" value="1"/>
</dbReference>
<dbReference type="Proteomes" id="UP000885986">
    <property type="component" value="Unassembled WGS sequence"/>
</dbReference>
<comment type="catalytic activity">
    <reaction evidence="1 9">
        <text>[protein]-peptidylproline (omega=180) = [protein]-peptidylproline (omega=0)</text>
        <dbReference type="Rhea" id="RHEA:16237"/>
        <dbReference type="Rhea" id="RHEA-COMP:10747"/>
        <dbReference type="Rhea" id="RHEA-COMP:10748"/>
        <dbReference type="ChEBI" id="CHEBI:83833"/>
        <dbReference type="ChEBI" id="CHEBI:83834"/>
        <dbReference type="EC" id="5.2.1.8"/>
    </reaction>
</comment>
<protein>
    <recommendedName>
        <fullName evidence="4 9">Trigger factor</fullName>
        <shortName evidence="9">TF</shortName>
        <ecNumber evidence="3 9">5.2.1.8</ecNumber>
    </recommendedName>
    <alternativeName>
        <fullName evidence="8 9">PPIase</fullName>
    </alternativeName>
</protein>
<dbReference type="InterPro" id="IPR037041">
    <property type="entry name" value="Trigger_fac_C_sf"/>
</dbReference>
<dbReference type="PANTHER" id="PTHR30560:SF3">
    <property type="entry name" value="TRIGGER FACTOR-LIKE PROTEIN TIG, CHLOROPLASTIC"/>
    <property type="match status" value="1"/>
</dbReference>
<proteinExistence type="inferred from homology"/>
<dbReference type="Pfam" id="PF05698">
    <property type="entry name" value="Trigger_C"/>
    <property type="match status" value="1"/>
</dbReference>
<feature type="domain" description="Trigger factor C-terminal" evidence="12">
    <location>
        <begin position="293"/>
        <end position="449"/>
    </location>
</feature>
<keyword evidence="9" id="KW-0963">Cytoplasm</keyword>
<feature type="domain" description="PPIase FKBP-type" evidence="10">
    <location>
        <begin position="187"/>
        <end position="262"/>
    </location>
</feature>
<gene>
    <name evidence="9 13" type="primary">tig</name>
    <name evidence="13" type="ORF">ENN98_08450</name>
</gene>
<dbReference type="GO" id="GO:0044183">
    <property type="term" value="F:protein folding chaperone"/>
    <property type="evidence" value="ECO:0007669"/>
    <property type="project" value="TreeGrafter"/>
</dbReference>
<comment type="similarity">
    <text evidence="2 9">Belongs to the FKBP-type PPIase family. Tig subfamily.</text>
</comment>
<dbReference type="GO" id="GO:0015031">
    <property type="term" value="P:protein transport"/>
    <property type="evidence" value="ECO:0007669"/>
    <property type="project" value="UniProtKB-UniRule"/>
</dbReference>
<comment type="domain">
    <text evidence="9">Consists of 3 domains; the N-terminus binds the ribosome, the middle domain has PPIase activity, while the C-terminus has intrinsic chaperone activity on its own.</text>
</comment>
<dbReference type="GO" id="GO:0043022">
    <property type="term" value="F:ribosome binding"/>
    <property type="evidence" value="ECO:0007669"/>
    <property type="project" value="TreeGrafter"/>
</dbReference>
<dbReference type="InterPro" id="IPR027304">
    <property type="entry name" value="Trigger_fact/SurA_dom_sf"/>
</dbReference>
<dbReference type="PANTHER" id="PTHR30560">
    <property type="entry name" value="TRIGGER FACTOR CHAPERONE AND PEPTIDYL-PROLYL CIS/TRANS ISOMERASE"/>
    <property type="match status" value="1"/>
</dbReference>
<evidence type="ECO:0000256" key="2">
    <source>
        <dbReference type="ARBA" id="ARBA00005464"/>
    </source>
</evidence>
<dbReference type="HAMAP" id="MF_00303">
    <property type="entry name" value="Trigger_factor_Tig"/>
    <property type="match status" value="1"/>
</dbReference>
<name>A0A7C2XNH6_9BACT</name>
<dbReference type="GO" id="GO:0043335">
    <property type="term" value="P:protein unfolding"/>
    <property type="evidence" value="ECO:0007669"/>
    <property type="project" value="TreeGrafter"/>
</dbReference>
<dbReference type="Pfam" id="PF05697">
    <property type="entry name" value="Trigger_N"/>
    <property type="match status" value="1"/>
</dbReference>
<reference evidence="13" key="1">
    <citation type="journal article" date="2020" name="mSystems">
        <title>Genome- and Community-Level Interaction Insights into Carbon Utilization and Element Cycling Functions of Hydrothermarchaeota in Hydrothermal Sediment.</title>
        <authorList>
            <person name="Zhou Z."/>
            <person name="Liu Y."/>
            <person name="Xu W."/>
            <person name="Pan J."/>
            <person name="Luo Z.H."/>
            <person name="Li M."/>
        </authorList>
    </citation>
    <scope>NUCLEOTIDE SEQUENCE [LARGE SCALE GENOMIC DNA]</scope>
    <source>
        <strain evidence="13">SpSt-1224</strain>
    </source>
</reference>
<evidence type="ECO:0000313" key="13">
    <source>
        <dbReference type="EMBL" id="HET98692.1"/>
    </source>
</evidence>
<evidence type="ECO:0000256" key="8">
    <source>
        <dbReference type="ARBA" id="ARBA00029986"/>
    </source>
</evidence>
<evidence type="ECO:0000256" key="4">
    <source>
        <dbReference type="ARBA" id="ARBA00016902"/>
    </source>
</evidence>
<dbReference type="InterPro" id="IPR036611">
    <property type="entry name" value="Trigger_fac_ribosome-bd_sf"/>
</dbReference>
<evidence type="ECO:0000259" key="11">
    <source>
        <dbReference type="Pfam" id="PF05697"/>
    </source>
</evidence>
<dbReference type="Gene3D" id="3.30.70.1050">
    <property type="entry name" value="Trigger factor ribosome-binding domain"/>
    <property type="match status" value="1"/>
</dbReference>
<dbReference type="InterPro" id="IPR001179">
    <property type="entry name" value="PPIase_FKBP_dom"/>
</dbReference>
<comment type="function">
    <text evidence="9">Involved in protein export. Acts as a chaperone by maintaining the newly synthesized protein in an open conformation. Functions as a peptidyl-prolyl cis-trans isomerase.</text>
</comment>
<evidence type="ECO:0000256" key="6">
    <source>
        <dbReference type="ARBA" id="ARBA00023186"/>
    </source>
</evidence>
<feature type="domain" description="Trigger factor ribosome-binding bacterial" evidence="11">
    <location>
        <begin position="31"/>
        <end position="174"/>
    </location>
</feature>
<evidence type="ECO:0000259" key="12">
    <source>
        <dbReference type="Pfam" id="PF05698"/>
    </source>
</evidence>
<dbReference type="InterPro" id="IPR008880">
    <property type="entry name" value="Trigger_fac_C"/>
</dbReference>
<evidence type="ECO:0000256" key="9">
    <source>
        <dbReference type="HAMAP-Rule" id="MF_00303"/>
    </source>
</evidence>
<dbReference type="GO" id="GO:0003755">
    <property type="term" value="F:peptidyl-prolyl cis-trans isomerase activity"/>
    <property type="evidence" value="ECO:0007669"/>
    <property type="project" value="UniProtKB-UniRule"/>
</dbReference>
<keyword evidence="6 9" id="KW-0143">Chaperone</keyword>
<keyword evidence="9" id="KW-0131">Cell cycle</keyword>